<dbReference type="EMBL" id="OV651823">
    <property type="protein sequence ID" value="CAH1101017.1"/>
    <property type="molecule type" value="Genomic_DNA"/>
</dbReference>
<dbReference type="AlphaFoldDB" id="A0A9P0G8Y5"/>
<feature type="chain" id="PRO_5040168534" description="Cathepsin propeptide inhibitor domain-containing protein" evidence="1">
    <location>
        <begin position="18"/>
        <end position="98"/>
    </location>
</feature>
<evidence type="ECO:0000313" key="3">
    <source>
        <dbReference type="EMBL" id="CAH1101017.1"/>
    </source>
</evidence>
<dbReference type="SUPFAM" id="SSF54001">
    <property type="entry name" value="Cysteine proteinases"/>
    <property type="match status" value="1"/>
</dbReference>
<evidence type="ECO:0000256" key="1">
    <source>
        <dbReference type="SAM" id="SignalP"/>
    </source>
</evidence>
<organism evidence="3 4">
    <name type="scientific">Psylliodes chrysocephalus</name>
    <dbReference type="NCBI Taxonomy" id="3402493"/>
    <lineage>
        <taxon>Eukaryota</taxon>
        <taxon>Metazoa</taxon>
        <taxon>Ecdysozoa</taxon>
        <taxon>Arthropoda</taxon>
        <taxon>Hexapoda</taxon>
        <taxon>Insecta</taxon>
        <taxon>Pterygota</taxon>
        <taxon>Neoptera</taxon>
        <taxon>Endopterygota</taxon>
        <taxon>Coleoptera</taxon>
        <taxon>Polyphaga</taxon>
        <taxon>Cucujiformia</taxon>
        <taxon>Chrysomeloidea</taxon>
        <taxon>Chrysomelidae</taxon>
        <taxon>Galerucinae</taxon>
        <taxon>Alticini</taxon>
        <taxon>Psylliodes</taxon>
    </lineage>
</organism>
<dbReference type="Proteomes" id="UP001153636">
    <property type="component" value="Chromosome 11"/>
</dbReference>
<dbReference type="Pfam" id="PF08246">
    <property type="entry name" value="Inhibitor_I29"/>
    <property type="match status" value="1"/>
</dbReference>
<gene>
    <name evidence="3" type="ORF">PSYICH_LOCUS2359</name>
</gene>
<keyword evidence="1" id="KW-0732">Signal</keyword>
<proteinExistence type="predicted"/>
<accession>A0A9P0G8Y5</accession>
<evidence type="ECO:0000313" key="4">
    <source>
        <dbReference type="Proteomes" id="UP001153636"/>
    </source>
</evidence>
<feature type="domain" description="Cathepsin propeptide inhibitor" evidence="2">
    <location>
        <begin position="25"/>
        <end position="84"/>
    </location>
</feature>
<keyword evidence="4" id="KW-1185">Reference proteome</keyword>
<protein>
    <recommendedName>
        <fullName evidence="2">Cathepsin propeptide inhibitor domain-containing protein</fullName>
    </recommendedName>
</protein>
<dbReference type="InterPro" id="IPR038765">
    <property type="entry name" value="Papain-like_cys_pep_sf"/>
</dbReference>
<reference evidence="3" key="1">
    <citation type="submission" date="2022-01" db="EMBL/GenBank/DDBJ databases">
        <authorList>
            <person name="King R."/>
        </authorList>
    </citation>
    <scope>NUCLEOTIDE SEQUENCE</scope>
</reference>
<dbReference type="SMART" id="SM00848">
    <property type="entry name" value="Inhibitor_I29"/>
    <property type="match status" value="1"/>
</dbReference>
<dbReference type="InterPro" id="IPR013201">
    <property type="entry name" value="Prot_inhib_I29"/>
</dbReference>
<evidence type="ECO:0000259" key="2">
    <source>
        <dbReference type="SMART" id="SM00848"/>
    </source>
</evidence>
<dbReference type="Gene3D" id="1.10.287.2250">
    <property type="match status" value="1"/>
</dbReference>
<sequence length="98" mass="11903">MFLKFVFISLLVSVIVAELCMKQQWSNFKKKYKKSYSKEEDHRRYGIFKDTVDYINMINKDHADGKSNWEAKLYYYSDYTEEEREPLEKADKLRGIIR</sequence>
<feature type="signal peptide" evidence="1">
    <location>
        <begin position="1"/>
        <end position="17"/>
    </location>
</feature>
<dbReference type="OrthoDB" id="10496389at2759"/>
<name>A0A9P0G8Y5_9CUCU</name>